<dbReference type="HAMAP" id="MF_00041">
    <property type="entry name" value="Cys_tRNA_synth"/>
    <property type="match status" value="1"/>
</dbReference>
<feature type="binding site" evidence="13">
    <location>
        <position position="239"/>
    </location>
    <ligand>
        <name>Zn(2+)</name>
        <dbReference type="ChEBI" id="CHEBI:29105"/>
    </ligand>
</feature>
<dbReference type="InterPro" id="IPR015803">
    <property type="entry name" value="Cys-tRNA-ligase"/>
</dbReference>
<dbReference type="InterPro" id="IPR024909">
    <property type="entry name" value="Cys-tRNA/MSH_ligase"/>
</dbReference>
<dbReference type="GO" id="GO:0006423">
    <property type="term" value="P:cysteinyl-tRNA aminoacylation"/>
    <property type="evidence" value="ECO:0007669"/>
    <property type="project" value="UniProtKB-UniRule"/>
</dbReference>
<comment type="subunit">
    <text evidence="3 13">Monomer.</text>
</comment>
<dbReference type="InterPro" id="IPR015273">
    <property type="entry name" value="Cys-tRNA-synt_Ia_DALR"/>
</dbReference>
<dbReference type="GO" id="GO:0004817">
    <property type="term" value="F:cysteine-tRNA ligase activity"/>
    <property type="evidence" value="ECO:0007669"/>
    <property type="project" value="UniProtKB-UniRule"/>
</dbReference>
<dbReference type="InterPro" id="IPR009080">
    <property type="entry name" value="tRNAsynth_Ia_anticodon-bd"/>
</dbReference>
<proteinExistence type="inferred from homology"/>
<dbReference type="SMART" id="SM00840">
    <property type="entry name" value="DALR_2"/>
    <property type="match status" value="1"/>
</dbReference>
<keyword evidence="6 13" id="KW-0479">Metal-binding</keyword>
<keyword evidence="4 13" id="KW-0963">Cytoplasm</keyword>
<evidence type="ECO:0000256" key="9">
    <source>
        <dbReference type="ARBA" id="ARBA00022840"/>
    </source>
</evidence>
<dbReference type="GO" id="GO:0008270">
    <property type="term" value="F:zinc ion binding"/>
    <property type="evidence" value="ECO:0007669"/>
    <property type="project" value="UniProtKB-UniRule"/>
</dbReference>
<name>A0A6J4JZY3_9CHLR</name>
<dbReference type="PRINTS" id="PR00983">
    <property type="entry name" value="TRNASYNTHCYS"/>
</dbReference>
<accession>A0A6J4JZY3</accession>
<evidence type="ECO:0000256" key="4">
    <source>
        <dbReference type="ARBA" id="ARBA00022490"/>
    </source>
</evidence>
<evidence type="ECO:0000256" key="13">
    <source>
        <dbReference type="HAMAP-Rule" id="MF_00041"/>
    </source>
</evidence>
<evidence type="ECO:0000256" key="3">
    <source>
        <dbReference type="ARBA" id="ARBA00011245"/>
    </source>
</evidence>
<evidence type="ECO:0000256" key="6">
    <source>
        <dbReference type="ARBA" id="ARBA00022723"/>
    </source>
</evidence>
<dbReference type="Gene3D" id="3.40.50.620">
    <property type="entry name" value="HUPs"/>
    <property type="match status" value="1"/>
</dbReference>
<evidence type="ECO:0000313" key="15">
    <source>
        <dbReference type="EMBL" id="CAA9292034.1"/>
    </source>
</evidence>
<feature type="binding site" evidence="13">
    <location>
        <position position="271"/>
    </location>
    <ligand>
        <name>ATP</name>
        <dbReference type="ChEBI" id="CHEBI:30616"/>
    </ligand>
</feature>
<dbReference type="SUPFAM" id="SSF47323">
    <property type="entry name" value="Anticodon-binding domain of a subclass of class I aminoacyl-tRNA synthetases"/>
    <property type="match status" value="1"/>
</dbReference>
<keyword evidence="5 13" id="KW-0436">Ligase</keyword>
<evidence type="ECO:0000256" key="8">
    <source>
        <dbReference type="ARBA" id="ARBA00022833"/>
    </source>
</evidence>
<feature type="short sequence motif" description="'HIGH' region" evidence="13">
    <location>
        <begin position="28"/>
        <end position="38"/>
    </location>
</feature>
<dbReference type="AlphaFoldDB" id="A0A6J4JZY3"/>
<comment type="subcellular location">
    <subcellularLocation>
        <location evidence="1 13">Cytoplasm</location>
    </subcellularLocation>
</comment>
<dbReference type="InterPro" id="IPR032678">
    <property type="entry name" value="tRNA-synt_1_cat_dom"/>
</dbReference>
<gene>
    <name evidence="13" type="primary">cysS</name>
    <name evidence="15" type="ORF">AVDCRST_MAG26-4163</name>
</gene>
<evidence type="ECO:0000256" key="7">
    <source>
        <dbReference type="ARBA" id="ARBA00022741"/>
    </source>
</evidence>
<dbReference type="CDD" id="cd00672">
    <property type="entry name" value="CysRS_core"/>
    <property type="match status" value="1"/>
</dbReference>
<feature type="binding site" evidence="13">
    <location>
        <position position="210"/>
    </location>
    <ligand>
        <name>Zn(2+)</name>
        <dbReference type="ChEBI" id="CHEBI:29105"/>
    </ligand>
</feature>
<feature type="domain" description="Cysteinyl-tRNA synthetase class Ia DALR" evidence="14">
    <location>
        <begin position="344"/>
        <end position="399"/>
    </location>
</feature>
<keyword evidence="8 13" id="KW-0862">Zinc</keyword>
<dbReference type="PANTHER" id="PTHR10890">
    <property type="entry name" value="CYSTEINYL-TRNA SYNTHETASE"/>
    <property type="match status" value="1"/>
</dbReference>
<reference evidence="15" key="1">
    <citation type="submission" date="2020-02" db="EMBL/GenBank/DDBJ databases">
        <authorList>
            <person name="Meier V. D."/>
        </authorList>
    </citation>
    <scope>NUCLEOTIDE SEQUENCE</scope>
    <source>
        <strain evidence="15">AVDCRST_MAG26</strain>
    </source>
</reference>
<keyword evidence="7 13" id="KW-0547">Nucleotide-binding</keyword>
<dbReference type="InterPro" id="IPR014729">
    <property type="entry name" value="Rossmann-like_a/b/a_fold"/>
</dbReference>
<dbReference type="Pfam" id="PF01406">
    <property type="entry name" value="tRNA-synt_1e"/>
    <property type="match status" value="1"/>
</dbReference>
<dbReference type="Pfam" id="PF09190">
    <property type="entry name" value="DALR_2"/>
    <property type="match status" value="1"/>
</dbReference>
<comment type="catalytic activity">
    <reaction evidence="12 13">
        <text>tRNA(Cys) + L-cysteine + ATP = L-cysteinyl-tRNA(Cys) + AMP + diphosphate</text>
        <dbReference type="Rhea" id="RHEA:17773"/>
        <dbReference type="Rhea" id="RHEA-COMP:9661"/>
        <dbReference type="Rhea" id="RHEA-COMP:9679"/>
        <dbReference type="ChEBI" id="CHEBI:30616"/>
        <dbReference type="ChEBI" id="CHEBI:33019"/>
        <dbReference type="ChEBI" id="CHEBI:35235"/>
        <dbReference type="ChEBI" id="CHEBI:78442"/>
        <dbReference type="ChEBI" id="CHEBI:78517"/>
        <dbReference type="ChEBI" id="CHEBI:456215"/>
        <dbReference type="EC" id="6.1.1.16"/>
    </reaction>
</comment>
<comment type="similarity">
    <text evidence="2 13">Belongs to the class-I aminoacyl-tRNA synthetase family.</text>
</comment>
<evidence type="ECO:0000256" key="2">
    <source>
        <dbReference type="ARBA" id="ARBA00005594"/>
    </source>
</evidence>
<dbReference type="PANTHER" id="PTHR10890:SF3">
    <property type="entry name" value="CYSTEINE--TRNA LIGASE, CYTOPLASMIC"/>
    <property type="match status" value="1"/>
</dbReference>
<comment type="cofactor">
    <cofactor evidence="13">
        <name>Zn(2+)</name>
        <dbReference type="ChEBI" id="CHEBI:29105"/>
    </cofactor>
    <text evidence="13">Binds 1 zinc ion per subunit.</text>
</comment>
<evidence type="ECO:0000256" key="12">
    <source>
        <dbReference type="ARBA" id="ARBA00047398"/>
    </source>
</evidence>
<feature type="short sequence motif" description="'KMSKS' region" evidence="13">
    <location>
        <begin position="268"/>
        <end position="272"/>
    </location>
</feature>
<dbReference type="EC" id="6.1.1.16" evidence="13"/>
<evidence type="ECO:0000256" key="5">
    <source>
        <dbReference type="ARBA" id="ARBA00022598"/>
    </source>
</evidence>
<keyword evidence="10 13" id="KW-0648">Protein biosynthesis</keyword>
<feature type="binding site" evidence="13">
    <location>
        <position position="235"/>
    </location>
    <ligand>
        <name>Zn(2+)</name>
        <dbReference type="ChEBI" id="CHEBI:29105"/>
    </ligand>
</feature>
<evidence type="ECO:0000256" key="10">
    <source>
        <dbReference type="ARBA" id="ARBA00022917"/>
    </source>
</evidence>
<dbReference type="GO" id="GO:0005524">
    <property type="term" value="F:ATP binding"/>
    <property type="evidence" value="ECO:0007669"/>
    <property type="project" value="UniProtKB-UniRule"/>
</dbReference>
<dbReference type="SUPFAM" id="SSF52374">
    <property type="entry name" value="Nucleotidylyl transferase"/>
    <property type="match status" value="1"/>
</dbReference>
<evidence type="ECO:0000256" key="11">
    <source>
        <dbReference type="ARBA" id="ARBA00023146"/>
    </source>
</evidence>
<dbReference type="NCBIfam" id="TIGR00435">
    <property type="entry name" value="cysS"/>
    <property type="match status" value="1"/>
</dbReference>
<organism evidence="15">
    <name type="scientific">uncultured Chloroflexia bacterium</name>
    <dbReference type="NCBI Taxonomy" id="1672391"/>
    <lineage>
        <taxon>Bacteria</taxon>
        <taxon>Bacillati</taxon>
        <taxon>Chloroflexota</taxon>
        <taxon>Chloroflexia</taxon>
        <taxon>environmental samples</taxon>
    </lineage>
</organism>
<evidence type="ECO:0000259" key="14">
    <source>
        <dbReference type="SMART" id="SM00840"/>
    </source>
</evidence>
<dbReference type="EMBL" id="CADCTK010000975">
    <property type="protein sequence ID" value="CAA9292034.1"/>
    <property type="molecule type" value="Genomic_DNA"/>
</dbReference>
<dbReference type="GO" id="GO:0005829">
    <property type="term" value="C:cytosol"/>
    <property type="evidence" value="ECO:0007669"/>
    <property type="project" value="TreeGrafter"/>
</dbReference>
<evidence type="ECO:0000256" key="1">
    <source>
        <dbReference type="ARBA" id="ARBA00004496"/>
    </source>
</evidence>
<protein>
    <recommendedName>
        <fullName evidence="13">Cysteine--tRNA ligase</fullName>
        <ecNumber evidence="13">6.1.1.16</ecNumber>
    </recommendedName>
    <alternativeName>
        <fullName evidence="13">Cysteinyl-tRNA synthetase</fullName>
        <shortName evidence="13">CysRS</shortName>
    </alternativeName>
</protein>
<feature type="binding site" evidence="13">
    <location>
        <position position="26"/>
    </location>
    <ligand>
        <name>Zn(2+)</name>
        <dbReference type="ChEBI" id="CHEBI:29105"/>
    </ligand>
</feature>
<keyword evidence="9 13" id="KW-0067">ATP-binding</keyword>
<sequence length="399" mass="44868">MRLYNTLSRRVEELHFPDGIVRMYVCGITPYDASHLGHARVGIVYDTLRRYLEHRGCDVHYVQNVTDIDDPLFERAKRDGVPWDVLGNREMERYLDALARVNVEKPRFYIRATEVIDVMQPIIQRLIGVGCAYVTDGSVYYDVKSFPSFGEIFHGDYAQMLETANERGNNPDAPGKRDPLDFVLWQPSGADEPSWPSPWGPGRPGWHIECSTIATHYLGPQLDIHGGGADLIFPHHAAEIAQAEPANNVAPFVRCWMHVGMVYMDGEKMSKSLGNMVFVEELLERHSPDGIRLSVLGYRYRDEYGYNPDRVAEAEQAAVRLRTAVETEVGGTQDRVDGTRQRERFLAALEDDFDTPGAIAALVDLADEILERAELGHDVKAAQTALRELGNVLGLTLRS</sequence>
<dbReference type="Gene3D" id="1.20.120.640">
    <property type="entry name" value="Anticodon-binding domain of a subclass of class I aminoacyl-tRNA synthetases"/>
    <property type="match status" value="1"/>
</dbReference>
<keyword evidence="11 13" id="KW-0030">Aminoacyl-tRNA synthetase</keyword>